<dbReference type="SUPFAM" id="SSF46689">
    <property type="entry name" value="Homeodomain-like"/>
    <property type="match status" value="1"/>
</dbReference>
<dbReference type="PROSITE" id="PS50071">
    <property type="entry name" value="HOMEOBOX_2"/>
    <property type="match status" value="1"/>
</dbReference>
<feature type="compositionally biased region" description="Polar residues" evidence="6">
    <location>
        <begin position="117"/>
        <end position="127"/>
    </location>
</feature>
<feature type="compositionally biased region" description="Low complexity" evidence="6">
    <location>
        <begin position="98"/>
        <end position="107"/>
    </location>
</feature>
<dbReference type="GO" id="GO:0005634">
    <property type="term" value="C:nucleus"/>
    <property type="evidence" value="ECO:0007669"/>
    <property type="project" value="UniProtKB-SubCell"/>
</dbReference>
<name>A0A6B2LJU6_9EUKA</name>
<dbReference type="GO" id="GO:0000981">
    <property type="term" value="F:DNA-binding transcription factor activity, RNA polymerase II-specific"/>
    <property type="evidence" value="ECO:0007669"/>
    <property type="project" value="InterPro"/>
</dbReference>
<dbReference type="InterPro" id="IPR001356">
    <property type="entry name" value="HD"/>
</dbReference>
<dbReference type="InterPro" id="IPR017970">
    <property type="entry name" value="Homeobox_CS"/>
</dbReference>
<evidence type="ECO:0000256" key="6">
    <source>
        <dbReference type="SAM" id="MobiDB-lite"/>
    </source>
</evidence>
<dbReference type="GO" id="GO:0000978">
    <property type="term" value="F:RNA polymerase II cis-regulatory region sequence-specific DNA binding"/>
    <property type="evidence" value="ECO:0007669"/>
    <property type="project" value="TreeGrafter"/>
</dbReference>
<keyword evidence="1 4" id="KW-0238">DNA-binding</keyword>
<evidence type="ECO:0000256" key="3">
    <source>
        <dbReference type="ARBA" id="ARBA00023242"/>
    </source>
</evidence>
<feature type="DNA-binding region" description="Homeobox" evidence="4">
    <location>
        <begin position="38"/>
        <end position="97"/>
    </location>
</feature>
<dbReference type="AlphaFoldDB" id="A0A6B2LJU6"/>
<dbReference type="CDD" id="cd00086">
    <property type="entry name" value="homeodomain"/>
    <property type="match status" value="1"/>
</dbReference>
<reference evidence="8" key="1">
    <citation type="journal article" date="2020" name="J. Eukaryot. Microbiol.">
        <title>De novo Sequencing, Assembly and Annotation of the Transcriptome for the Free-Living Testate Amoeba Arcella intermedia.</title>
        <authorList>
            <person name="Ribeiro G.M."/>
            <person name="Porfirio-Sousa A.L."/>
            <person name="Maurer-Alcala X.X."/>
            <person name="Katz L.A."/>
            <person name="Lahr D.J.G."/>
        </authorList>
    </citation>
    <scope>NUCLEOTIDE SEQUENCE</scope>
</reference>
<dbReference type="GO" id="GO:0030154">
    <property type="term" value="P:cell differentiation"/>
    <property type="evidence" value="ECO:0007669"/>
    <property type="project" value="TreeGrafter"/>
</dbReference>
<keyword evidence="2 4" id="KW-0371">Homeobox</keyword>
<dbReference type="PROSITE" id="PS00027">
    <property type="entry name" value="HOMEOBOX_1"/>
    <property type="match status" value="1"/>
</dbReference>
<evidence type="ECO:0000313" key="8">
    <source>
        <dbReference type="EMBL" id="NDV37303.1"/>
    </source>
</evidence>
<evidence type="ECO:0000256" key="4">
    <source>
        <dbReference type="PROSITE-ProRule" id="PRU00108"/>
    </source>
</evidence>
<dbReference type="InterPro" id="IPR000047">
    <property type="entry name" value="HTH_motif"/>
</dbReference>
<dbReference type="Gene3D" id="1.10.10.60">
    <property type="entry name" value="Homeodomain-like"/>
    <property type="match status" value="1"/>
</dbReference>
<keyword evidence="3 4" id="KW-0539">Nucleus</keyword>
<protein>
    <recommendedName>
        <fullName evidence="7">Homeobox domain-containing protein</fullName>
    </recommendedName>
</protein>
<feature type="domain" description="Homeobox" evidence="7">
    <location>
        <begin position="36"/>
        <end position="96"/>
    </location>
</feature>
<dbReference type="SMART" id="SM00389">
    <property type="entry name" value="HOX"/>
    <property type="match status" value="1"/>
</dbReference>
<proteinExistence type="predicted"/>
<evidence type="ECO:0000256" key="2">
    <source>
        <dbReference type="ARBA" id="ARBA00023155"/>
    </source>
</evidence>
<evidence type="ECO:0000259" key="7">
    <source>
        <dbReference type="PROSITE" id="PS50071"/>
    </source>
</evidence>
<comment type="subcellular location">
    <subcellularLocation>
        <location evidence="4 5">Nucleus</location>
    </subcellularLocation>
</comment>
<feature type="region of interest" description="Disordered" evidence="6">
    <location>
        <begin position="139"/>
        <end position="158"/>
    </location>
</feature>
<sequence length="158" mass="17746">MEQHALILASLAHHFEQTEEKSTSTEEDLEELHSTHGSSKKRFRTTPHQLQVLEKTYEADKMPSLALREDLAQKLGMTPRRVQVWFQNKRAKERRNTKSTSSSNPPSGQEEAKGDSNESPSASKLSVFAIQNFQNECASEGPLGVGEEKNSNTFPFSK</sequence>
<organism evidence="8">
    <name type="scientific">Arcella intermedia</name>
    <dbReference type="NCBI Taxonomy" id="1963864"/>
    <lineage>
        <taxon>Eukaryota</taxon>
        <taxon>Amoebozoa</taxon>
        <taxon>Tubulinea</taxon>
        <taxon>Elardia</taxon>
        <taxon>Arcellinida</taxon>
        <taxon>Sphaerothecina</taxon>
        <taxon>Arcellidae</taxon>
        <taxon>Arcella</taxon>
    </lineage>
</organism>
<dbReference type="Pfam" id="PF00046">
    <property type="entry name" value="Homeodomain"/>
    <property type="match status" value="1"/>
</dbReference>
<dbReference type="InterPro" id="IPR051000">
    <property type="entry name" value="Homeobox_DNA-bind_prot"/>
</dbReference>
<feature type="region of interest" description="Disordered" evidence="6">
    <location>
        <begin position="78"/>
        <end position="127"/>
    </location>
</feature>
<dbReference type="InterPro" id="IPR009057">
    <property type="entry name" value="Homeodomain-like_sf"/>
</dbReference>
<evidence type="ECO:0000256" key="5">
    <source>
        <dbReference type="RuleBase" id="RU000682"/>
    </source>
</evidence>
<feature type="region of interest" description="Disordered" evidence="6">
    <location>
        <begin position="16"/>
        <end position="47"/>
    </location>
</feature>
<dbReference type="PANTHER" id="PTHR24324">
    <property type="entry name" value="HOMEOBOX PROTEIN HHEX"/>
    <property type="match status" value="1"/>
</dbReference>
<dbReference type="PANTHER" id="PTHR24324:SF9">
    <property type="entry name" value="HOMEOBOX DOMAIN-CONTAINING PROTEIN"/>
    <property type="match status" value="1"/>
</dbReference>
<evidence type="ECO:0000256" key="1">
    <source>
        <dbReference type="ARBA" id="ARBA00023125"/>
    </source>
</evidence>
<dbReference type="EMBL" id="GIBP01008334">
    <property type="protein sequence ID" value="NDV37303.1"/>
    <property type="molecule type" value="Transcribed_RNA"/>
</dbReference>
<dbReference type="PRINTS" id="PR00031">
    <property type="entry name" value="HTHREPRESSR"/>
</dbReference>
<accession>A0A6B2LJU6</accession>